<dbReference type="Pfam" id="PF01757">
    <property type="entry name" value="Acyl_transf_3"/>
    <property type="match status" value="1"/>
</dbReference>
<feature type="transmembrane region" description="Helical" evidence="2">
    <location>
        <begin position="577"/>
        <end position="598"/>
    </location>
</feature>
<dbReference type="InterPro" id="IPR006621">
    <property type="entry name" value="Nose-resist-to-fluoxetine_N"/>
</dbReference>
<dbReference type="PANTHER" id="PTHR11161:SF0">
    <property type="entry name" value="O-ACYLTRANSFERASE LIKE PROTEIN"/>
    <property type="match status" value="1"/>
</dbReference>
<dbReference type="PANTHER" id="PTHR11161">
    <property type="entry name" value="O-ACYLTRANSFERASE"/>
    <property type="match status" value="1"/>
</dbReference>
<organism evidence="5 6">
    <name type="scientific">Galendromus occidentalis</name>
    <name type="common">western predatory mite</name>
    <dbReference type="NCBI Taxonomy" id="34638"/>
    <lineage>
        <taxon>Eukaryota</taxon>
        <taxon>Metazoa</taxon>
        <taxon>Ecdysozoa</taxon>
        <taxon>Arthropoda</taxon>
        <taxon>Chelicerata</taxon>
        <taxon>Arachnida</taxon>
        <taxon>Acari</taxon>
        <taxon>Parasitiformes</taxon>
        <taxon>Mesostigmata</taxon>
        <taxon>Gamasina</taxon>
        <taxon>Phytoseioidea</taxon>
        <taxon>Phytoseiidae</taxon>
        <taxon>Typhlodrominae</taxon>
        <taxon>Galendromus</taxon>
    </lineage>
</organism>
<keyword evidence="3" id="KW-0732">Signal</keyword>
<keyword evidence="2" id="KW-0472">Membrane</keyword>
<dbReference type="SMART" id="SM00703">
    <property type="entry name" value="NRF"/>
    <property type="match status" value="1"/>
</dbReference>
<keyword evidence="2" id="KW-0812">Transmembrane</keyword>
<feature type="signal peptide" evidence="3">
    <location>
        <begin position="1"/>
        <end position="18"/>
    </location>
</feature>
<feature type="domain" description="Nose resistant-to-fluoxetine protein N-terminal" evidence="4">
    <location>
        <begin position="97"/>
        <end position="248"/>
    </location>
</feature>
<evidence type="ECO:0000256" key="1">
    <source>
        <dbReference type="SAM" id="MobiDB-lite"/>
    </source>
</evidence>
<feature type="transmembrane region" description="Helical" evidence="2">
    <location>
        <begin position="547"/>
        <end position="565"/>
    </location>
</feature>
<dbReference type="InterPro" id="IPR002656">
    <property type="entry name" value="Acyl_transf_3_dom"/>
</dbReference>
<evidence type="ECO:0000256" key="3">
    <source>
        <dbReference type="SAM" id="SignalP"/>
    </source>
</evidence>
<evidence type="ECO:0000259" key="4">
    <source>
        <dbReference type="SMART" id="SM00703"/>
    </source>
</evidence>
<feature type="transmembrane region" description="Helical" evidence="2">
    <location>
        <begin position="499"/>
        <end position="519"/>
    </location>
</feature>
<dbReference type="AlphaFoldDB" id="A0AAJ7WHJ9"/>
<dbReference type="RefSeq" id="XP_028967097.1">
    <property type="nucleotide sequence ID" value="XM_029111264.1"/>
</dbReference>
<feature type="transmembrane region" description="Helical" evidence="2">
    <location>
        <begin position="260"/>
        <end position="279"/>
    </location>
</feature>
<feature type="transmembrane region" description="Helical" evidence="2">
    <location>
        <begin position="618"/>
        <end position="637"/>
    </location>
</feature>
<feature type="transmembrane region" description="Helical" evidence="2">
    <location>
        <begin position="649"/>
        <end position="668"/>
    </location>
</feature>
<feature type="compositionally biased region" description="Polar residues" evidence="1">
    <location>
        <begin position="734"/>
        <end position="748"/>
    </location>
</feature>
<feature type="chain" id="PRO_5042538683" evidence="3">
    <location>
        <begin position="19"/>
        <end position="762"/>
    </location>
</feature>
<dbReference type="KEGG" id="goe:108863651"/>
<protein>
    <submittedName>
        <fullName evidence="6">Nose resistant to fluoxetine protein 6-like</fullName>
    </submittedName>
</protein>
<gene>
    <name evidence="6" type="primary">LOC108863651</name>
</gene>
<keyword evidence="2" id="KW-1133">Transmembrane helix</keyword>
<proteinExistence type="predicted"/>
<feature type="region of interest" description="Disordered" evidence="1">
    <location>
        <begin position="734"/>
        <end position="762"/>
    </location>
</feature>
<evidence type="ECO:0000313" key="5">
    <source>
        <dbReference type="Proteomes" id="UP000694867"/>
    </source>
</evidence>
<feature type="transmembrane region" description="Helical" evidence="2">
    <location>
        <begin position="688"/>
        <end position="707"/>
    </location>
</feature>
<dbReference type="GO" id="GO:0016747">
    <property type="term" value="F:acyltransferase activity, transferring groups other than amino-acyl groups"/>
    <property type="evidence" value="ECO:0007669"/>
    <property type="project" value="InterPro"/>
</dbReference>
<sequence length="762" mass="86147">MRWSVATLFCLFVYHVQGILADAEIEALQHKVALISKILKNHVPNPMDKSDDELHEEISANIVELWNKYDAALQGQVDHLLRQFLPYMLEVANTNLELKCVRSLLRVIRGLRKLDTWAFQILDSIGRPAAGIMDVTMSDFGDYDQCLSIESTEPSGIVDFRGQHCNVAIRPPALPPLNKHSSHKLQELLNATSVYKEVLLTYHKVHQPFELRLGICTPSTCSIPDVSRMLQPISRSLRVKIEVVGCESKDVPLALDTQQLFVICFMTVSVFLVAVGTLIQTLPRSIRGECQEGAITAFDLRQNMAHLLSRRKLSPGNLNCLHGLRVLSLLWVIYCQSYRYLDLRSLRNAAFLIRAMSSPPFHFIANGFMAVENFFFMSGLVVSYQISANHASSKIFNYKAISAQYIHRFIRLTACALFVVGLFSVLPLLGSGPVWRENILIATESCQTNWLPVLMNFNNFMPTDEMCTPNLWFLSADWQLQMSLLFVILLLIKKPAMGTVVAFAVIVATSCIVGVQTVLSNYPPTILPLEDPKTVSLMMSDIFMRPYTHAGPFTIGIGTGYVIATNPFMRFRMVTRIITWPLALVTMVWTVLAPWTWSKYAADECSDLVKFIYAAGHRSSWALGLTWIVVACASGQAKPLECLLSWRAWIPLSRLSLSAFLLSPLVVYHNQWTIRERLYGSHATVFNLFVTNVFFVILISVLFYLFVESPIRRLSKSFLEKVFTMSFSQNQDRNPMCYGNSQSPQESPEVQHDPNKSNKVYL</sequence>
<accession>A0AAJ7WHJ9</accession>
<evidence type="ECO:0000256" key="2">
    <source>
        <dbReference type="SAM" id="Phobius"/>
    </source>
</evidence>
<reference evidence="6" key="1">
    <citation type="submission" date="2025-08" db="UniProtKB">
        <authorList>
            <consortium name="RefSeq"/>
        </authorList>
    </citation>
    <scope>IDENTIFICATION</scope>
</reference>
<evidence type="ECO:0000313" key="6">
    <source>
        <dbReference type="RefSeq" id="XP_028967097.1"/>
    </source>
</evidence>
<dbReference type="Pfam" id="PF20146">
    <property type="entry name" value="NRF"/>
    <property type="match status" value="1"/>
</dbReference>
<keyword evidence="5" id="KW-1185">Reference proteome</keyword>
<dbReference type="GeneID" id="108863651"/>
<name>A0AAJ7WHJ9_9ACAR</name>
<dbReference type="InterPro" id="IPR052728">
    <property type="entry name" value="O2_lipid_transport_reg"/>
</dbReference>
<feature type="transmembrane region" description="Helical" evidence="2">
    <location>
        <begin position="409"/>
        <end position="430"/>
    </location>
</feature>
<dbReference type="Proteomes" id="UP000694867">
    <property type="component" value="Unplaced"/>
</dbReference>
<feature type="transmembrane region" description="Helical" evidence="2">
    <location>
        <begin position="471"/>
        <end position="492"/>
    </location>
</feature>